<evidence type="ECO:0000256" key="1">
    <source>
        <dbReference type="SAM" id="MobiDB-lite"/>
    </source>
</evidence>
<dbReference type="SUPFAM" id="SSF47923">
    <property type="entry name" value="Ypt/Rab-GAP domain of gyp1p"/>
    <property type="match status" value="1"/>
</dbReference>
<dbReference type="InterPro" id="IPR035969">
    <property type="entry name" value="Rab-GAP_TBC_sf"/>
</dbReference>
<reference evidence="4" key="1">
    <citation type="submission" date="2025-08" db="UniProtKB">
        <authorList>
            <consortium name="RefSeq"/>
        </authorList>
    </citation>
    <scope>IDENTIFICATION</scope>
    <source>
        <tissue evidence="4">Brain</tissue>
    </source>
</reference>
<dbReference type="AlphaFoldDB" id="A0A8U0RGP4"/>
<feature type="compositionally biased region" description="Polar residues" evidence="1">
    <location>
        <begin position="314"/>
        <end position="324"/>
    </location>
</feature>
<name>A0A8U0RGP4_MUSPF</name>
<dbReference type="GeneID" id="101677020"/>
<sequence>MHGFFAPGFPKLARFQRHHDSIMEELRGLRKHLARRRSPEALPSRPGAGVGDPQNPAHAAQSPVSCSVSCWAQGALGAERGLGECVPLSVRVACGRRLGPEHLVSFCQDEQGLSAGLYTPKWFLQCFIGRTPFVLTLTLWDAYMLDGARVLTAMAYTVLRLHRSTGPRGSPGVPHAGVGGQGDGPLLPGARSRQASVEGHWLAGGLGAPLQRSSGHGASPAGSARGAPGNSGTPNRCPGQDPGTVGRRPSALTHTHCPERLLKLPLEGLQGFLQDTLAQPWALEDEAVLGHLRASMAHLRRRKCDLPPPGGGQRHQSAGLQRSPGSHGALAEARQTMSGPCPGTPTLLRSAS</sequence>
<feature type="region of interest" description="Disordered" evidence="1">
    <location>
        <begin position="208"/>
        <end position="251"/>
    </location>
</feature>
<accession>A0A8U0RGP4</accession>
<evidence type="ECO:0000259" key="2">
    <source>
        <dbReference type="Pfam" id="PF00566"/>
    </source>
</evidence>
<evidence type="ECO:0000313" key="3">
    <source>
        <dbReference type="Proteomes" id="UP000000715"/>
    </source>
</evidence>
<feature type="region of interest" description="Disordered" evidence="1">
    <location>
        <begin position="302"/>
        <end position="352"/>
    </location>
</feature>
<dbReference type="PANTHER" id="PTHR47219:SF25">
    <property type="entry name" value="RAB-GAP TBC DOMAIN-CONTAINING PROTEIN"/>
    <property type="match status" value="1"/>
</dbReference>
<dbReference type="Pfam" id="PF00566">
    <property type="entry name" value="RabGAP-TBC"/>
    <property type="match status" value="1"/>
</dbReference>
<dbReference type="Gene3D" id="1.10.472.80">
    <property type="entry name" value="Ypt/Rab-GAP domain of gyp1p, domain 3"/>
    <property type="match status" value="1"/>
</dbReference>
<feature type="region of interest" description="Disordered" evidence="1">
    <location>
        <begin position="166"/>
        <end position="191"/>
    </location>
</feature>
<feature type="region of interest" description="Disordered" evidence="1">
    <location>
        <begin position="35"/>
        <end position="58"/>
    </location>
</feature>
<feature type="domain" description="Rab-GAP TBC" evidence="2">
    <location>
        <begin position="109"/>
        <end position="163"/>
    </location>
</feature>
<organism evidence="3 4">
    <name type="scientific">Mustela putorius furo</name>
    <name type="common">European domestic ferret</name>
    <name type="synonym">Mustela furo</name>
    <dbReference type="NCBI Taxonomy" id="9669"/>
    <lineage>
        <taxon>Eukaryota</taxon>
        <taxon>Metazoa</taxon>
        <taxon>Chordata</taxon>
        <taxon>Craniata</taxon>
        <taxon>Vertebrata</taxon>
        <taxon>Euteleostomi</taxon>
        <taxon>Mammalia</taxon>
        <taxon>Eutheria</taxon>
        <taxon>Laurasiatheria</taxon>
        <taxon>Carnivora</taxon>
        <taxon>Caniformia</taxon>
        <taxon>Musteloidea</taxon>
        <taxon>Mustelidae</taxon>
        <taxon>Mustelinae</taxon>
        <taxon>Mustela</taxon>
    </lineage>
</organism>
<dbReference type="Proteomes" id="UP000000715">
    <property type="component" value="Unplaced"/>
</dbReference>
<dbReference type="OrthoDB" id="9540045at2759"/>
<dbReference type="GO" id="GO:0031267">
    <property type="term" value="F:small GTPase binding"/>
    <property type="evidence" value="ECO:0007669"/>
    <property type="project" value="TreeGrafter"/>
</dbReference>
<keyword evidence="3" id="KW-1185">Reference proteome</keyword>
<dbReference type="RefSeq" id="XP_044922334.1">
    <property type="nucleotide sequence ID" value="XM_045066399.1"/>
</dbReference>
<dbReference type="GO" id="GO:0005096">
    <property type="term" value="F:GTPase activator activity"/>
    <property type="evidence" value="ECO:0007669"/>
    <property type="project" value="TreeGrafter"/>
</dbReference>
<dbReference type="PANTHER" id="PTHR47219">
    <property type="entry name" value="RAB GTPASE-ACTIVATING PROTEIN 1-LIKE"/>
    <property type="match status" value="1"/>
</dbReference>
<dbReference type="InterPro" id="IPR050302">
    <property type="entry name" value="Rab_GAP_TBC_domain"/>
</dbReference>
<evidence type="ECO:0000313" key="4">
    <source>
        <dbReference type="RefSeq" id="XP_044922334.1"/>
    </source>
</evidence>
<gene>
    <name evidence="4" type="primary">LOC101677020</name>
</gene>
<protein>
    <submittedName>
        <fullName evidence="4">Uncharacterized protein LOC101677020 isoform X1</fullName>
    </submittedName>
</protein>
<feature type="compositionally biased region" description="Low complexity" evidence="1">
    <location>
        <begin position="212"/>
        <end position="232"/>
    </location>
</feature>
<proteinExistence type="predicted"/>
<dbReference type="InterPro" id="IPR000195">
    <property type="entry name" value="Rab-GAP-TBC_dom"/>
</dbReference>